<dbReference type="eggNOG" id="COG5567">
    <property type="taxonomic scope" value="Bacteria"/>
</dbReference>
<dbReference type="GO" id="GO:0009279">
    <property type="term" value="C:cell outer membrane"/>
    <property type="evidence" value="ECO:0007669"/>
    <property type="project" value="UniProtKB-SubCell"/>
</dbReference>
<sequence length="114" mass="12243">MKKQLFAISITTALLVLSACGQTGPLYLPDEDKLNSGSTLAKSGSSIMVKQNQQNNSTSTSDNQSDTSTKVDNDPTAPVRNNNPTTSELFEEENNFNYNNNIQNSQNAGGTPTL</sequence>
<evidence type="ECO:0000256" key="1">
    <source>
        <dbReference type="ARBA" id="ARBA00004459"/>
    </source>
</evidence>
<feature type="compositionally biased region" description="Polar residues" evidence="7">
    <location>
        <begin position="35"/>
        <end position="50"/>
    </location>
</feature>
<evidence type="ECO:0000256" key="8">
    <source>
        <dbReference type="SAM" id="SignalP"/>
    </source>
</evidence>
<keyword evidence="3" id="KW-0472">Membrane</keyword>
<comment type="subcellular location">
    <subcellularLocation>
        <location evidence="1">Cell outer membrane</location>
        <topology evidence="1">Lipid-anchor</topology>
    </subcellularLocation>
</comment>
<evidence type="ECO:0000256" key="7">
    <source>
        <dbReference type="SAM" id="MobiDB-lite"/>
    </source>
</evidence>
<dbReference type="Pfam" id="PF13627">
    <property type="entry name" value="LptM_cons"/>
    <property type="match status" value="1"/>
</dbReference>
<evidence type="ECO:0000256" key="5">
    <source>
        <dbReference type="ARBA" id="ARBA00023237"/>
    </source>
</evidence>
<accession>A0A0B3VB20</accession>
<reference evidence="9" key="2">
    <citation type="submission" date="2020-02" db="EMBL/GenBank/DDBJ databases">
        <title>Using affinity propagation clustering for identifying bacterial clades and subclades with whole-genome sequences of Francisella tularensis.</title>
        <authorList>
            <person name="Homeier-Bachmann T."/>
            <person name="Abdel-Glil M.Y."/>
            <person name="Hackbart A."/>
            <person name="Hotzel H."/>
            <person name="Tomaso H."/>
        </authorList>
    </citation>
    <scope>NUCLEOTIDE SEQUENCE</scope>
    <source>
        <strain evidence="9">15T0085</strain>
    </source>
</reference>
<dbReference type="OMA" id="GEGHFNY"/>
<reference evidence="9" key="1">
    <citation type="submission" date="2019-08" db="EMBL/GenBank/DDBJ databases">
        <authorList>
            <person name="Busch A."/>
        </authorList>
    </citation>
    <scope>NUCLEOTIDE SEQUENCE</scope>
    <source>
        <strain evidence="9">15T0085</strain>
    </source>
</reference>
<keyword evidence="4" id="KW-0564">Palmitate</keyword>
<dbReference type="EMBL" id="JAAGJP010000057">
    <property type="protein sequence ID" value="NDS68893.1"/>
    <property type="molecule type" value="Genomic_DNA"/>
</dbReference>
<feature type="chain" id="PRO_5043478401" evidence="8">
    <location>
        <begin position="22"/>
        <end position="114"/>
    </location>
</feature>
<dbReference type="KEGG" id="ftc:DA46_166"/>
<feature type="compositionally biased region" description="Low complexity" evidence="7">
    <location>
        <begin position="51"/>
        <end position="68"/>
    </location>
</feature>
<name>A0A0B3VB20_FRATU</name>
<dbReference type="KEGG" id="ftz:CH68_563"/>
<evidence type="ECO:0000256" key="4">
    <source>
        <dbReference type="ARBA" id="ARBA00023139"/>
    </source>
</evidence>
<keyword evidence="5" id="KW-0998">Cell outer membrane</keyword>
<protein>
    <submittedName>
        <fullName evidence="9">Lipoprotein</fullName>
    </submittedName>
</protein>
<proteinExistence type="predicted"/>
<evidence type="ECO:0000256" key="6">
    <source>
        <dbReference type="ARBA" id="ARBA00023288"/>
    </source>
</evidence>
<feature type="signal peptide" evidence="8">
    <location>
        <begin position="1"/>
        <end position="21"/>
    </location>
</feature>
<dbReference type="HOGENOM" id="CLU_2193133_0_0_6"/>
<comment type="caution">
    <text evidence="9">The sequence shown here is derived from an EMBL/GenBank/DDBJ whole genome shotgun (WGS) entry which is preliminary data.</text>
</comment>
<dbReference type="AlphaFoldDB" id="A0A0B3VB20"/>
<feature type="region of interest" description="Disordered" evidence="7">
    <location>
        <begin position="28"/>
        <end position="88"/>
    </location>
</feature>
<dbReference type="KEGG" id="ftv:CH67_830"/>
<evidence type="ECO:0000313" key="9">
    <source>
        <dbReference type="EMBL" id="NDS68893.1"/>
    </source>
</evidence>
<keyword evidence="6 9" id="KW-0449">Lipoprotein</keyword>
<organism evidence="9">
    <name type="scientific">Francisella tularensis subsp. holarctica</name>
    <dbReference type="NCBI Taxonomy" id="119857"/>
    <lineage>
        <taxon>Bacteria</taxon>
        <taxon>Pseudomonadati</taxon>
        <taxon>Pseudomonadota</taxon>
        <taxon>Gammaproteobacteria</taxon>
        <taxon>Thiotrichales</taxon>
        <taxon>Francisellaceae</taxon>
        <taxon>Francisella</taxon>
    </lineage>
</organism>
<dbReference type="NCBIfam" id="NF047847">
    <property type="entry name" value="SS_mature_LptM"/>
    <property type="match status" value="1"/>
</dbReference>
<dbReference type="InterPro" id="IPR032831">
    <property type="entry name" value="LptM_cons"/>
</dbReference>
<gene>
    <name evidence="9" type="ORF">FWI86_07745</name>
</gene>
<keyword evidence="2 8" id="KW-0732">Signal</keyword>
<dbReference type="PROSITE" id="PS51257">
    <property type="entry name" value="PROKAR_LIPOPROTEIN"/>
    <property type="match status" value="1"/>
</dbReference>
<evidence type="ECO:0000256" key="3">
    <source>
        <dbReference type="ARBA" id="ARBA00023136"/>
    </source>
</evidence>
<evidence type="ECO:0000256" key="2">
    <source>
        <dbReference type="ARBA" id="ARBA00022729"/>
    </source>
</evidence>
<dbReference type="RefSeq" id="WP_010031478.1">
    <property type="nucleotide sequence ID" value="NZ_AP023459.1"/>
</dbReference>